<protein>
    <submittedName>
        <fullName evidence="1">Glycogen phosphorylase</fullName>
    </submittedName>
</protein>
<name>A0ACD3AM69_9AGAR</name>
<keyword evidence="2" id="KW-1185">Reference proteome</keyword>
<sequence>MTSIVKPRSYIIKTRFFPFFPFRFFTPLPMTSVIDPSTIGKPRRPRRHVRTLTGYLPDTDEAGEAKWPRGEEKIWRAGTRGVDSDVPSITKSFVNHVQTSLARQAYNLDNLGAYQAAALSVRDSLLVNWNDTQMNYTRKAPKRAYYLSLEFLMGRTLDNALLNLGLKEPYAKGIKGLGFSIEDILEQERDAGLGNGGLGRLAACYLDSAATQELPVWGYGLRYKYGIFQQLISPEGNQLEAPDPWLDNQNPWELPRLDVTYEIRFYGQADRLNDGTGRALWTGGQEVLAVAYDVMIPGYGHRTTNNLRLWESKPKRGFDLNSFNAGNYEAAVESSNSAAAITAVLYPNDHTSFGKELRLKQQYFWTAASLADIIRRFKNLGKPMTKFPEYVAIQLNDTHPTLAIPELMRILIDEEDFDWDTAWQIVTQTFFYTNHTVLPEALEKWPVPLIEHVLPRHLQIIYDINLFFLQSVERKFPGDRDRLARMSLIEEGTPKQVRMAFLACIGSRKVNGVAELHSDLVRTTILKDFVEFEGISKFGNVTNGITPRRWLDQCNPELSALISKTLKLEKDVWLKDLTKLEGLLPFAEEKKFRREWTAIKQRNKERLAHYVQTTLGYTVNTNALFDVQIKRLHEYKRQTLNILGVIHRYLSLKNMTPAQRKKAIPRVVFFAGKAAPAYYIAKLTIRLIVNVARVINNDPETKEYLTLFFLPDYSVSLAEILIPASDISQHISTAGTEASGTSNMKFCLNGGLLLGTVDGANIEIAEEVGEANVFFFGHLTPAVEDIRYQHLYHPVPIETKCPALANVIDQVSQGLFGPGDVYEPLLNTIRQTDYYLLTDDFDSYIAALAMVDEAYADKEEWAKKSIRTTAKMGKFSSDRAIMEYAESYWNLEPTPVPPGPAL</sequence>
<reference evidence="1 2" key="1">
    <citation type="journal article" date="2019" name="Nat. Ecol. Evol.">
        <title>Megaphylogeny resolves global patterns of mushroom evolution.</title>
        <authorList>
            <person name="Varga T."/>
            <person name="Krizsan K."/>
            <person name="Foldi C."/>
            <person name="Dima B."/>
            <person name="Sanchez-Garcia M."/>
            <person name="Sanchez-Ramirez S."/>
            <person name="Szollosi G.J."/>
            <person name="Szarkandi J.G."/>
            <person name="Papp V."/>
            <person name="Albert L."/>
            <person name="Andreopoulos W."/>
            <person name="Angelini C."/>
            <person name="Antonin V."/>
            <person name="Barry K.W."/>
            <person name="Bougher N.L."/>
            <person name="Buchanan P."/>
            <person name="Buyck B."/>
            <person name="Bense V."/>
            <person name="Catcheside P."/>
            <person name="Chovatia M."/>
            <person name="Cooper J."/>
            <person name="Damon W."/>
            <person name="Desjardin D."/>
            <person name="Finy P."/>
            <person name="Geml J."/>
            <person name="Haridas S."/>
            <person name="Hughes K."/>
            <person name="Justo A."/>
            <person name="Karasinski D."/>
            <person name="Kautmanova I."/>
            <person name="Kiss B."/>
            <person name="Kocsube S."/>
            <person name="Kotiranta H."/>
            <person name="LaButti K.M."/>
            <person name="Lechner B.E."/>
            <person name="Liimatainen K."/>
            <person name="Lipzen A."/>
            <person name="Lukacs Z."/>
            <person name="Mihaltcheva S."/>
            <person name="Morgado L.N."/>
            <person name="Niskanen T."/>
            <person name="Noordeloos M.E."/>
            <person name="Ohm R.A."/>
            <person name="Ortiz-Santana B."/>
            <person name="Ovrebo C."/>
            <person name="Racz N."/>
            <person name="Riley R."/>
            <person name="Savchenko A."/>
            <person name="Shiryaev A."/>
            <person name="Soop K."/>
            <person name="Spirin V."/>
            <person name="Szebenyi C."/>
            <person name="Tomsovsky M."/>
            <person name="Tulloss R.E."/>
            <person name="Uehling J."/>
            <person name="Grigoriev I.V."/>
            <person name="Vagvolgyi C."/>
            <person name="Papp T."/>
            <person name="Martin F.M."/>
            <person name="Miettinen O."/>
            <person name="Hibbett D.S."/>
            <person name="Nagy L.G."/>
        </authorList>
    </citation>
    <scope>NUCLEOTIDE SEQUENCE [LARGE SCALE GENOMIC DNA]</scope>
    <source>
        <strain evidence="1 2">NL-1719</strain>
    </source>
</reference>
<dbReference type="EMBL" id="ML208392">
    <property type="protein sequence ID" value="TFK66865.1"/>
    <property type="molecule type" value="Genomic_DNA"/>
</dbReference>
<evidence type="ECO:0000313" key="2">
    <source>
        <dbReference type="Proteomes" id="UP000308600"/>
    </source>
</evidence>
<gene>
    <name evidence="1" type="ORF">BDN72DRAFT_961457</name>
</gene>
<proteinExistence type="predicted"/>
<organism evidence="1 2">
    <name type="scientific">Pluteus cervinus</name>
    <dbReference type="NCBI Taxonomy" id="181527"/>
    <lineage>
        <taxon>Eukaryota</taxon>
        <taxon>Fungi</taxon>
        <taxon>Dikarya</taxon>
        <taxon>Basidiomycota</taxon>
        <taxon>Agaricomycotina</taxon>
        <taxon>Agaricomycetes</taxon>
        <taxon>Agaricomycetidae</taxon>
        <taxon>Agaricales</taxon>
        <taxon>Pluteineae</taxon>
        <taxon>Pluteaceae</taxon>
        <taxon>Pluteus</taxon>
    </lineage>
</organism>
<accession>A0ACD3AM69</accession>
<evidence type="ECO:0000313" key="1">
    <source>
        <dbReference type="EMBL" id="TFK66865.1"/>
    </source>
</evidence>
<dbReference type="Proteomes" id="UP000308600">
    <property type="component" value="Unassembled WGS sequence"/>
</dbReference>